<dbReference type="CDD" id="cd03529">
    <property type="entry name" value="Rieske_NirD"/>
    <property type="match status" value="1"/>
</dbReference>
<dbReference type="InterPro" id="IPR017881">
    <property type="entry name" value="NirD"/>
</dbReference>
<dbReference type="AlphaFoldDB" id="A0A3P5X1K7"/>
<dbReference type="Proteomes" id="UP000280861">
    <property type="component" value="Unassembled WGS sequence"/>
</dbReference>
<dbReference type="PANTHER" id="PTHR40562:SF1">
    <property type="entry name" value="NITRITE REDUCTASE (NADH) SMALL SUBUNIT"/>
    <property type="match status" value="1"/>
</dbReference>
<evidence type="ECO:0000256" key="2">
    <source>
        <dbReference type="ARBA" id="ARBA00022723"/>
    </source>
</evidence>
<keyword evidence="4" id="KW-0408">Iron</keyword>
<dbReference type="SUPFAM" id="SSF50022">
    <property type="entry name" value="ISP domain"/>
    <property type="match status" value="1"/>
</dbReference>
<protein>
    <submittedName>
        <fullName evidence="8">Nitrite reductase (NADH) small subunit</fullName>
        <ecNumber evidence="8">1.7.1.15</ecNumber>
    </submittedName>
</protein>
<dbReference type="PROSITE" id="PS51300">
    <property type="entry name" value="NIRD"/>
    <property type="match status" value="1"/>
</dbReference>
<dbReference type="PANTHER" id="PTHR40562">
    <property type="match status" value="1"/>
</dbReference>
<evidence type="ECO:0000313" key="8">
    <source>
        <dbReference type="EMBL" id="VDC27774.1"/>
    </source>
</evidence>
<dbReference type="GO" id="GO:0042128">
    <property type="term" value="P:nitrate assimilation"/>
    <property type="evidence" value="ECO:0007669"/>
    <property type="project" value="UniProtKB-KW"/>
</dbReference>
<evidence type="ECO:0000256" key="3">
    <source>
        <dbReference type="ARBA" id="ARBA00023002"/>
    </source>
</evidence>
<dbReference type="GO" id="GO:0046872">
    <property type="term" value="F:metal ion binding"/>
    <property type="evidence" value="ECO:0007669"/>
    <property type="project" value="UniProtKB-KW"/>
</dbReference>
<dbReference type="RefSeq" id="WP_124091970.1">
    <property type="nucleotide sequence ID" value="NZ_CBCRYA010000007.1"/>
</dbReference>
<name>A0A3P5X1K7_9MICC</name>
<organism evidence="8 9">
    <name type="scientific">Arthrobacter ulcerisalmonis</name>
    <dbReference type="NCBI Taxonomy" id="2483813"/>
    <lineage>
        <taxon>Bacteria</taxon>
        <taxon>Bacillati</taxon>
        <taxon>Actinomycetota</taxon>
        <taxon>Actinomycetes</taxon>
        <taxon>Micrococcales</taxon>
        <taxon>Micrococcaceae</taxon>
        <taxon>Arthrobacter</taxon>
    </lineage>
</organism>
<dbReference type="GO" id="GO:0004497">
    <property type="term" value="F:monooxygenase activity"/>
    <property type="evidence" value="ECO:0007669"/>
    <property type="project" value="UniProtKB-ARBA"/>
</dbReference>
<evidence type="ECO:0000313" key="9">
    <source>
        <dbReference type="Proteomes" id="UP000280861"/>
    </source>
</evidence>
<dbReference type="OrthoDB" id="3213360at2"/>
<keyword evidence="9" id="KW-1185">Reference proteome</keyword>
<dbReference type="InterPro" id="IPR012748">
    <property type="entry name" value="Rieske-like_NirD"/>
</dbReference>
<dbReference type="InterPro" id="IPR036922">
    <property type="entry name" value="Rieske_2Fe-2S_sf"/>
</dbReference>
<keyword evidence="6" id="KW-0534">Nitrate assimilation</keyword>
<keyword evidence="2" id="KW-0479">Metal-binding</keyword>
<sequence>MTATLEMGPLAGGLAGAGTAAATHDAGTPAGASWRRICAVADLELAWGEAALVAGQQIALFRVGAAEVFAVANQDPATGAQVMARGILGSRGQRPTIASPLHKEVYDLESGTCFTSPELALATFGTRLVDGFVEVVL</sequence>
<evidence type="ECO:0000256" key="5">
    <source>
        <dbReference type="ARBA" id="ARBA00023014"/>
    </source>
</evidence>
<evidence type="ECO:0000256" key="4">
    <source>
        <dbReference type="ARBA" id="ARBA00023004"/>
    </source>
</evidence>
<reference evidence="8 9" key="1">
    <citation type="submission" date="2018-11" db="EMBL/GenBank/DDBJ databases">
        <authorList>
            <person name="Criscuolo A."/>
        </authorList>
    </citation>
    <scope>NUCLEOTIDE SEQUENCE [LARGE SCALE GENOMIC DNA]</scope>
    <source>
        <strain evidence="8">AT11b</strain>
    </source>
</reference>
<keyword evidence="1" id="KW-0001">2Fe-2S</keyword>
<accession>A0A3P5X1K7</accession>
<evidence type="ECO:0000259" key="7">
    <source>
        <dbReference type="PROSITE" id="PS51296"/>
    </source>
</evidence>
<evidence type="ECO:0000256" key="6">
    <source>
        <dbReference type="ARBA" id="ARBA00023063"/>
    </source>
</evidence>
<dbReference type="Gene3D" id="2.102.10.10">
    <property type="entry name" value="Rieske [2Fe-2S] iron-sulphur domain"/>
    <property type="match status" value="1"/>
</dbReference>
<dbReference type="GO" id="GO:0051537">
    <property type="term" value="F:2 iron, 2 sulfur cluster binding"/>
    <property type="evidence" value="ECO:0007669"/>
    <property type="project" value="UniProtKB-KW"/>
</dbReference>
<keyword evidence="5" id="KW-0411">Iron-sulfur</keyword>
<dbReference type="EC" id="1.7.1.15" evidence="8"/>
<dbReference type="InterPro" id="IPR017941">
    <property type="entry name" value="Rieske_2Fe-2S"/>
</dbReference>
<dbReference type="GO" id="GO:0016705">
    <property type="term" value="F:oxidoreductase activity, acting on paired donors, with incorporation or reduction of molecular oxygen"/>
    <property type="evidence" value="ECO:0007669"/>
    <property type="project" value="UniProtKB-ARBA"/>
</dbReference>
<gene>
    <name evidence="8" type="primary">nirD</name>
    <name evidence="8" type="ORF">PSET11_02054</name>
</gene>
<proteinExistence type="predicted"/>
<keyword evidence="3 8" id="KW-0560">Oxidoreductase</keyword>
<dbReference type="EMBL" id="UXAU01000026">
    <property type="protein sequence ID" value="VDC27774.1"/>
    <property type="molecule type" value="Genomic_DNA"/>
</dbReference>
<feature type="domain" description="Rieske" evidence="7">
    <location>
        <begin position="35"/>
        <end position="135"/>
    </location>
</feature>
<dbReference type="NCBIfam" id="TIGR02378">
    <property type="entry name" value="nirD_assim_sml"/>
    <property type="match status" value="1"/>
</dbReference>
<dbReference type="PROSITE" id="PS51296">
    <property type="entry name" value="RIESKE"/>
    <property type="match status" value="1"/>
</dbReference>
<evidence type="ECO:0000256" key="1">
    <source>
        <dbReference type="ARBA" id="ARBA00022714"/>
    </source>
</evidence>
<dbReference type="Pfam" id="PF13806">
    <property type="entry name" value="Rieske_2"/>
    <property type="match status" value="1"/>
</dbReference>
<dbReference type="GO" id="GO:0106316">
    <property type="term" value="F:nitrite reductase (NADH) activity"/>
    <property type="evidence" value="ECO:0007669"/>
    <property type="project" value="UniProtKB-EC"/>
</dbReference>